<proteinExistence type="predicted"/>
<dbReference type="Pfam" id="PF21983">
    <property type="entry name" value="NikA-like"/>
    <property type="match status" value="1"/>
</dbReference>
<feature type="region of interest" description="Disordered" evidence="1">
    <location>
        <begin position="1"/>
        <end position="33"/>
    </location>
</feature>
<keyword evidence="3" id="KW-1185">Reference proteome</keyword>
<evidence type="ECO:0000313" key="2">
    <source>
        <dbReference type="EMBL" id="MFC5771096.1"/>
    </source>
</evidence>
<evidence type="ECO:0000313" key="3">
    <source>
        <dbReference type="Proteomes" id="UP001595974"/>
    </source>
</evidence>
<evidence type="ECO:0000256" key="1">
    <source>
        <dbReference type="SAM" id="MobiDB-lite"/>
    </source>
</evidence>
<name>A0ABW1AV53_9RHOO</name>
<sequence length="149" mass="15977">MKRAARPAAAEAASAAPGAAPQGAAPQGAARRAHHLRVPVLPDERALIEAQAQRAGMSVARFLREVGQGYRIGGVVDYEQVRELARINGDLGRLGGLLKLWLTNDERTAQFGEATLRAVLARIEATQEQMGEVMMKVVQPRAGREPFSG</sequence>
<gene>
    <name evidence="2" type="primary">traJ</name>
    <name evidence="2" type="ORF">ACFPTN_17075</name>
</gene>
<comment type="caution">
    <text evidence="2">The sequence shown here is derived from an EMBL/GenBank/DDBJ whole genome shotgun (WGS) entry which is preliminary data.</text>
</comment>
<protein>
    <submittedName>
        <fullName evidence="2">Conjugal transfer transcriptional regulator TraJ</fullName>
    </submittedName>
</protein>
<accession>A0ABW1AV53</accession>
<dbReference type="RefSeq" id="WP_269769102.1">
    <property type="nucleotide sequence ID" value="NZ_JBHSOG010000068.1"/>
</dbReference>
<dbReference type="EMBL" id="JBHSOG010000068">
    <property type="protein sequence ID" value="MFC5771096.1"/>
    <property type="molecule type" value="Genomic_DNA"/>
</dbReference>
<dbReference type="Proteomes" id="UP001595974">
    <property type="component" value="Unassembled WGS sequence"/>
</dbReference>
<dbReference type="NCBIfam" id="NF010451">
    <property type="entry name" value="PRK13877.1"/>
    <property type="match status" value="1"/>
</dbReference>
<organism evidence="2 3">
    <name type="scientific">Thauera sinica</name>
    <dbReference type="NCBI Taxonomy" id="2665146"/>
    <lineage>
        <taxon>Bacteria</taxon>
        <taxon>Pseudomonadati</taxon>
        <taxon>Pseudomonadota</taxon>
        <taxon>Betaproteobacteria</taxon>
        <taxon>Rhodocyclales</taxon>
        <taxon>Zoogloeaceae</taxon>
        <taxon>Thauera</taxon>
    </lineage>
</organism>
<dbReference type="InterPro" id="IPR053842">
    <property type="entry name" value="NikA-like"/>
</dbReference>
<feature type="compositionally biased region" description="Low complexity" evidence="1">
    <location>
        <begin position="1"/>
        <end position="30"/>
    </location>
</feature>
<reference evidence="3" key="1">
    <citation type="journal article" date="2019" name="Int. J. Syst. Evol. Microbiol.">
        <title>The Global Catalogue of Microorganisms (GCM) 10K type strain sequencing project: providing services to taxonomists for standard genome sequencing and annotation.</title>
        <authorList>
            <consortium name="The Broad Institute Genomics Platform"/>
            <consortium name="The Broad Institute Genome Sequencing Center for Infectious Disease"/>
            <person name="Wu L."/>
            <person name="Ma J."/>
        </authorList>
    </citation>
    <scope>NUCLEOTIDE SEQUENCE [LARGE SCALE GENOMIC DNA]</scope>
    <source>
        <strain evidence="3">SHR3</strain>
    </source>
</reference>